<evidence type="ECO:0000313" key="5">
    <source>
        <dbReference type="Proteomes" id="UP001341840"/>
    </source>
</evidence>
<dbReference type="Proteomes" id="UP001341840">
    <property type="component" value="Unassembled WGS sequence"/>
</dbReference>
<accession>A0ABU6U4C2</accession>
<name>A0ABU6U4C2_9FABA</name>
<proteinExistence type="predicted"/>
<evidence type="ECO:0000313" key="4">
    <source>
        <dbReference type="EMBL" id="MED6155949.1"/>
    </source>
</evidence>
<dbReference type="PANTHER" id="PTHR33172:SF37">
    <property type="entry name" value="PROTEIN OXIDATIVE STRESS 3 LIKE 1"/>
    <property type="match status" value="1"/>
</dbReference>
<evidence type="ECO:0000256" key="2">
    <source>
        <dbReference type="ARBA" id="ARBA00023242"/>
    </source>
</evidence>
<dbReference type="InterPro" id="IPR051992">
    <property type="entry name" value="OxStress_Response_Reg"/>
</dbReference>
<sequence>MMSIEPSSEAVVLDSRNDEHHDDDDDNKCSSSTTSSIGKDSDVSSENERVEENENEVQSAYNCPLDMMESLEEVLPIRRGISKFYNGKSKSFTSLAEVASSPTVKDIAKVENAYSRRRRNLMAFNNVWDKLRSNGGGISKRTMSMNSNRSALALAFAISSYDSTSSFTSEDSISSSNSNSRSPTPPRALPPLHPRNPLSGAGTGPYSPLQRSFPACRSFSVADLHYCGAATVNMPDSTALRNEATHPS</sequence>
<evidence type="ECO:0000256" key="1">
    <source>
        <dbReference type="ARBA" id="ARBA00004123"/>
    </source>
</evidence>
<feature type="region of interest" description="Disordered" evidence="3">
    <location>
        <begin position="169"/>
        <end position="207"/>
    </location>
</feature>
<feature type="compositionally biased region" description="Basic and acidic residues" evidence="3">
    <location>
        <begin position="39"/>
        <end position="52"/>
    </location>
</feature>
<keyword evidence="5" id="KW-1185">Reference proteome</keyword>
<evidence type="ECO:0000256" key="3">
    <source>
        <dbReference type="SAM" id="MobiDB-lite"/>
    </source>
</evidence>
<feature type="compositionally biased region" description="Low complexity" evidence="3">
    <location>
        <begin position="29"/>
        <end position="38"/>
    </location>
</feature>
<feature type="region of interest" description="Disordered" evidence="3">
    <location>
        <begin position="1"/>
        <end position="61"/>
    </location>
</feature>
<dbReference type="EMBL" id="JASCZI010120853">
    <property type="protein sequence ID" value="MED6155949.1"/>
    <property type="molecule type" value="Genomic_DNA"/>
</dbReference>
<feature type="compositionally biased region" description="Low complexity" evidence="3">
    <location>
        <begin position="169"/>
        <end position="182"/>
    </location>
</feature>
<organism evidence="4 5">
    <name type="scientific">Stylosanthes scabra</name>
    <dbReference type="NCBI Taxonomy" id="79078"/>
    <lineage>
        <taxon>Eukaryota</taxon>
        <taxon>Viridiplantae</taxon>
        <taxon>Streptophyta</taxon>
        <taxon>Embryophyta</taxon>
        <taxon>Tracheophyta</taxon>
        <taxon>Spermatophyta</taxon>
        <taxon>Magnoliopsida</taxon>
        <taxon>eudicotyledons</taxon>
        <taxon>Gunneridae</taxon>
        <taxon>Pentapetalae</taxon>
        <taxon>rosids</taxon>
        <taxon>fabids</taxon>
        <taxon>Fabales</taxon>
        <taxon>Fabaceae</taxon>
        <taxon>Papilionoideae</taxon>
        <taxon>50 kb inversion clade</taxon>
        <taxon>dalbergioids sensu lato</taxon>
        <taxon>Dalbergieae</taxon>
        <taxon>Pterocarpus clade</taxon>
        <taxon>Stylosanthes</taxon>
    </lineage>
</organism>
<protein>
    <submittedName>
        <fullName evidence="4">Uncharacterized protein</fullName>
    </submittedName>
</protein>
<comment type="subcellular location">
    <subcellularLocation>
        <location evidence="1">Nucleus</location>
    </subcellularLocation>
</comment>
<keyword evidence="2" id="KW-0539">Nucleus</keyword>
<reference evidence="4 5" key="1">
    <citation type="journal article" date="2023" name="Plants (Basel)">
        <title>Bridging the Gap: Combining Genomics and Transcriptomics Approaches to Understand Stylosanthes scabra, an Orphan Legume from the Brazilian Caatinga.</title>
        <authorList>
            <person name="Ferreira-Neto J.R.C."/>
            <person name="da Silva M.D."/>
            <person name="Binneck E."/>
            <person name="de Melo N.F."/>
            <person name="da Silva R.H."/>
            <person name="de Melo A.L.T.M."/>
            <person name="Pandolfi V."/>
            <person name="Bustamante F.O."/>
            <person name="Brasileiro-Vidal A.C."/>
            <person name="Benko-Iseppon A.M."/>
        </authorList>
    </citation>
    <scope>NUCLEOTIDE SEQUENCE [LARGE SCALE GENOMIC DNA]</scope>
    <source>
        <tissue evidence="4">Leaves</tissue>
    </source>
</reference>
<dbReference type="PANTHER" id="PTHR33172">
    <property type="entry name" value="OS08G0516900 PROTEIN"/>
    <property type="match status" value="1"/>
</dbReference>
<gene>
    <name evidence="4" type="ORF">PIB30_010297</name>
</gene>
<feature type="compositionally biased region" description="Pro residues" evidence="3">
    <location>
        <begin position="183"/>
        <end position="194"/>
    </location>
</feature>
<comment type="caution">
    <text evidence="4">The sequence shown here is derived from an EMBL/GenBank/DDBJ whole genome shotgun (WGS) entry which is preliminary data.</text>
</comment>